<proteinExistence type="predicted"/>
<reference evidence="2" key="1">
    <citation type="submission" date="2024-06" db="EMBL/GenBank/DDBJ databases">
        <title>Draft Genome Sequence of Deinococcus sonorensis Type Strain KR-87, a Biofilm Producing Representative of the Genus Deinococcus.</title>
        <authorList>
            <person name="Boren L.S."/>
            <person name="Grosso R.A."/>
            <person name="Hugenberg-Cox A.N."/>
            <person name="Hill J.T.E."/>
            <person name="Albert C.M."/>
            <person name="Tuohy J.M."/>
        </authorList>
    </citation>
    <scope>NUCLEOTIDE SEQUENCE</scope>
    <source>
        <strain evidence="2">KR-87</strain>
    </source>
</reference>
<dbReference type="AlphaFoldDB" id="A0AAU7U981"/>
<dbReference type="RefSeq" id="WP_350243080.1">
    <property type="nucleotide sequence ID" value="NZ_CP158299.1"/>
</dbReference>
<feature type="chain" id="PRO_5044009024" description="VCBS repeat-containing protein" evidence="1">
    <location>
        <begin position="21"/>
        <end position="277"/>
    </location>
</feature>
<dbReference type="EMBL" id="CP158299">
    <property type="protein sequence ID" value="XBV85043.1"/>
    <property type="molecule type" value="Genomic_DNA"/>
</dbReference>
<sequence length="277" mass="29918">MTLARLAALTALLLAPLSLAQPAAPAPLTHWGRYTLQFTPRPSPDDGTGTARLTLRDGTRTVLTVSEWDVQAELQPLRPGGQPELVVTAYSGGAHCCFTYLMYTQDQGALENLGVLNGTNYGARFADLNGDGTREIIVGLDNLAYYDWSFAGSPGMQAVLGWDGVRLADRTRAYPYVPAQEAARNLERLRNNLADPTLEGLEGLAASASGYLDNMLLAGRGVEAERLLQTQIFPKSPALQRWFAAHRGDVIGAIYGQPEARLSILTGPVWPPKKTTP</sequence>
<dbReference type="KEGG" id="dsc:ABOD76_16580"/>
<keyword evidence="1" id="KW-0732">Signal</keyword>
<accession>A0AAU7U981</accession>
<name>A0AAU7U981_9DEIO</name>
<evidence type="ECO:0008006" key="3">
    <source>
        <dbReference type="Google" id="ProtNLM"/>
    </source>
</evidence>
<evidence type="ECO:0000256" key="1">
    <source>
        <dbReference type="SAM" id="SignalP"/>
    </source>
</evidence>
<organism evidence="2">
    <name type="scientific">Deinococcus sonorensis KR-87</name>
    <dbReference type="NCBI Taxonomy" id="694439"/>
    <lineage>
        <taxon>Bacteria</taxon>
        <taxon>Thermotogati</taxon>
        <taxon>Deinococcota</taxon>
        <taxon>Deinococci</taxon>
        <taxon>Deinococcales</taxon>
        <taxon>Deinococcaceae</taxon>
        <taxon>Deinococcus</taxon>
    </lineage>
</organism>
<dbReference type="SUPFAM" id="SSF69318">
    <property type="entry name" value="Integrin alpha N-terminal domain"/>
    <property type="match status" value="1"/>
</dbReference>
<dbReference type="InterPro" id="IPR028994">
    <property type="entry name" value="Integrin_alpha_N"/>
</dbReference>
<protein>
    <recommendedName>
        <fullName evidence="3">VCBS repeat-containing protein</fullName>
    </recommendedName>
</protein>
<evidence type="ECO:0000313" key="2">
    <source>
        <dbReference type="EMBL" id="XBV85043.1"/>
    </source>
</evidence>
<feature type="signal peptide" evidence="1">
    <location>
        <begin position="1"/>
        <end position="20"/>
    </location>
</feature>
<gene>
    <name evidence="2" type="ORF">ABOD76_16580</name>
</gene>